<dbReference type="InterPro" id="IPR056085">
    <property type="entry name" value="DUF7668"/>
</dbReference>
<evidence type="ECO:0000313" key="3">
    <source>
        <dbReference type="Proteomes" id="UP000439994"/>
    </source>
</evidence>
<dbReference type="RefSeq" id="WP_155695235.1">
    <property type="nucleotide sequence ID" value="NZ_WOCD01000003.1"/>
</dbReference>
<dbReference type="Proteomes" id="UP000439994">
    <property type="component" value="Unassembled WGS sequence"/>
</dbReference>
<dbReference type="Pfam" id="PF24705">
    <property type="entry name" value="DUF7668"/>
    <property type="match status" value="1"/>
</dbReference>
<dbReference type="OrthoDB" id="1149888at2"/>
<evidence type="ECO:0000259" key="1">
    <source>
        <dbReference type="Pfam" id="PF24705"/>
    </source>
</evidence>
<accession>A0A6N8F788</accession>
<gene>
    <name evidence="2" type="ORF">GNP35_05740</name>
</gene>
<keyword evidence="3" id="KW-1185">Reference proteome</keyword>
<proteinExistence type="predicted"/>
<protein>
    <recommendedName>
        <fullName evidence="1">DUF7668 domain-containing protein</fullName>
    </recommendedName>
</protein>
<comment type="caution">
    <text evidence="2">The sequence shown here is derived from an EMBL/GenBank/DDBJ whole genome shotgun (WGS) entry which is preliminary data.</text>
</comment>
<feature type="domain" description="DUF7668" evidence="1">
    <location>
        <begin position="17"/>
        <end position="115"/>
    </location>
</feature>
<name>A0A6N8F788_9GAMM</name>
<dbReference type="EMBL" id="WOCD01000003">
    <property type="protein sequence ID" value="MUH72024.1"/>
    <property type="molecule type" value="Genomic_DNA"/>
</dbReference>
<organism evidence="2 3">
    <name type="scientific">Psychrosphaera haliotis</name>
    <dbReference type="NCBI Taxonomy" id="555083"/>
    <lineage>
        <taxon>Bacteria</taxon>
        <taxon>Pseudomonadati</taxon>
        <taxon>Pseudomonadota</taxon>
        <taxon>Gammaproteobacteria</taxon>
        <taxon>Alteromonadales</taxon>
        <taxon>Pseudoalteromonadaceae</taxon>
        <taxon>Psychrosphaera</taxon>
    </lineage>
</organism>
<dbReference type="AlphaFoldDB" id="A0A6N8F788"/>
<reference evidence="2 3" key="1">
    <citation type="submission" date="2019-11" db="EMBL/GenBank/DDBJ databases">
        <title>P. haliotis isolates from Z. marina roots.</title>
        <authorList>
            <person name="Cohen M."/>
            <person name="Jospin G."/>
            <person name="Eisen J.A."/>
            <person name="Coil D.A."/>
        </authorList>
    </citation>
    <scope>NUCLEOTIDE SEQUENCE [LARGE SCALE GENOMIC DNA]</scope>
    <source>
        <strain evidence="2 3">UCD-MCMsp1aY</strain>
    </source>
</reference>
<sequence>MNDQFQMFGVLFFFQIVKLISRQNYFRDSPLHNVKSLNESDSLHIQSYIESYGEELIELPIETWDSSIYIWMGNHWNVIIDLWTRAEGRSDLVLSAKVYEDNNEYLFDINMVYVP</sequence>
<evidence type="ECO:0000313" key="2">
    <source>
        <dbReference type="EMBL" id="MUH72024.1"/>
    </source>
</evidence>